<protein>
    <submittedName>
        <fullName evidence="2">Uncharacterized protein</fullName>
    </submittedName>
</protein>
<keyword evidence="3" id="KW-1185">Reference proteome</keyword>
<dbReference type="EMBL" id="QKYT01000388">
    <property type="protein sequence ID" value="RIA86036.1"/>
    <property type="molecule type" value="Genomic_DNA"/>
</dbReference>
<proteinExistence type="predicted"/>
<feature type="transmembrane region" description="Helical" evidence="1">
    <location>
        <begin position="274"/>
        <end position="297"/>
    </location>
</feature>
<accession>A0A397SN45</accession>
<name>A0A397SN45_9GLOM</name>
<keyword evidence="1" id="KW-0812">Transmembrane</keyword>
<reference evidence="2 3" key="1">
    <citation type="submission" date="2018-06" db="EMBL/GenBank/DDBJ databases">
        <title>Comparative genomics reveals the genomic features of Rhizophagus irregularis, R. cerebriforme, R. diaphanum and Gigaspora rosea, and their symbiotic lifestyle signature.</title>
        <authorList>
            <person name="Morin E."/>
            <person name="San Clemente H."/>
            <person name="Chen E.C.H."/>
            <person name="De La Providencia I."/>
            <person name="Hainaut M."/>
            <person name="Kuo A."/>
            <person name="Kohler A."/>
            <person name="Murat C."/>
            <person name="Tang N."/>
            <person name="Roy S."/>
            <person name="Loubradou J."/>
            <person name="Henrissat B."/>
            <person name="Grigoriev I.V."/>
            <person name="Corradi N."/>
            <person name="Roux C."/>
            <person name="Martin F.M."/>
        </authorList>
    </citation>
    <scope>NUCLEOTIDE SEQUENCE [LARGE SCALE GENOMIC DNA]</scope>
    <source>
        <strain evidence="2 3">DAOM 227022</strain>
    </source>
</reference>
<evidence type="ECO:0000313" key="3">
    <source>
        <dbReference type="Proteomes" id="UP000265703"/>
    </source>
</evidence>
<gene>
    <name evidence="2" type="ORF">C1645_829890</name>
</gene>
<keyword evidence="1" id="KW-1133">Transmembrane helix</keyword>
<dbReference type="AlphaFoldDB" id="A0A397SN45"/>
<sequence>MASSFLQLTHTLLEPIPQYVLGCLPAIAIIGASPMNKFTEKLAWILRCLGCPFIGLFYALNIGGKKESRCIYWLSSDYFAIIGDEETTGNIKLKYRPFGFYTMLLNRDQNYDLKTYVDRCTAKISVLERLSSLVSAYYIVVGIMAGISMVTGSVVCVSWPYIPLLLSWTIPALCRRGFSGNLVVKDPNIEFNNVQIIMDVNQSVRIHKRFTVTVTAFISIVYPWITVLLAYFTPPIGYFCRSKFITIFCVIWSFNSVLAYLCHWKGERNLFGKWYIHAWFSLCGLIVAILLFGLGLFTKNNQWWVDAFGNSCSISSIGCV</sequence>
<organism evidence="2 3">
    <name type="scientific">Glomus cerebriforme</name>
    <dbReference type="NCBI Taxonomy" id="658196"/>
    <lineage>
        <taxon>Eukaryota</taxon>
        <taxon>Fungi</taxon>
        <taxon>Fungi incertae sedis</taxon>
        <taxon>Mucoromycota</taxon>
        <taxon>Glomeromycotina</taxon>
        <taxon>Glomeromycetes</taxon>
        <taxon>Glomerales</taxon>
        <taxon>Glomeraceae</taxon>
        <taxon>Glomus</taxon>
    </lineage>
</organism>
<feature type="transmembrane region" description="Helical" evidence="1">
    <location>
        <begin position="244"/>
        <end position="262"/>
    </location>
</feature>
<keyword evidence="1" id="KW-0472">Membrane</keyword>
<dbReference type="Proteomes" id="UP000265703">
    <property type="component" value="Unassembled WGS sequence"/>
</dbReference>
<feature type="transmembrane region" description="Helical" evidence="1">
    <location>
        <begin position="210"/>
        <end position="232"/>
    </location>
</feature>
<comment type="caution">
    <text evidence="2">The sequence shown here is derived from an EMBL/GenBank/DDBJ whole genome shotgun (WGS) entry which is preliminary data.</text>
</comment>
<evidence type="ECO:0000256" key="1">
    <source>
        <dbReference type="SAM" id="Phobius"/>
    </source>
</evidence>
<feature type="transmembrane region" description="Helical" evidence="1">
    <location>
        <begin position="136"/>
        <end position="162"/>
    </location>
</feature>
<dbReference type="OrthoDB" id="2390474at2759"/>
<evidence type="ECO:0000313" key="2">
    <source>
        <dbReference type="EMBL" id="RIA86036.1"/>
    </source>
</evidence>
<feature type="transmembrane region" description="Helical" evidence="1">
    <location>
        <begin position="42"/>
        <end position="60"/>
    </location>
</feature>